<gene>
    <name evidence="2" type="ORF">HG543_25450</name>
</gene>
<feature type="region of interest" description="Disordered" evidence="1">
    <location>
        <begin position="1"/>
        <end position="168"/>
    </location>
</feature>
<comment type="caution">
    <text evidence="2">The sequence shown here is derived from an EMBL/GenBank/DDBJ whole genome shotgun (WGS) entry which is preliminary data.</text>
</comment>
<feature type="region of interest" description="Disordered" evidence="1">
    <location>
        <begin position="194"/>
        <end position="219"/>
    </location>
</feature>
<keyword evidence="3" id="KW-1185">Reference proteome</keyword>
<feature type="compositionally biased region" description="Low complexity" evidence="1">
    <location>
        <begin position="107"/>
        <end position="122"/>
    </location>
</feature>
<dbReference type="EMBL" id="JABBJJ010000126">
    <property type="protein sequence ID" value="NMO18178.1"/>
    <property type="molecule type" value="Genomic_DNA"/>
</dbReference>
<sequence>MPRPYSFDHFQAKKPMQAAVGSADRLGNDEDKQKPLKSELQETQPDSVPGANQGEIHYGMAHAETVKRLQARRAARAKKEARGTAAAKRPAGKRATGKAATEKTARAKTATTGRASKTAGAASEDRPSRTAKTAVRKTPATRSEPAAETAQTRTGRTAAKQGLLGRALGTVAKTALGTVSRGSKGLARAAALAKEVRAGKGGKAEAKPEKSGGRTGKKR</sequence>
<organism evidence="2 3">
    <name type="scientific">Pyxidicoccus fallax</name>
    <dbReference type="NCBI Taxonomy" id="394095"/>
    <lineage>
        <taxon>Bacteria</taxon>
        <taxon>Pseudomonadati</taxon>
        <taxon>Myxococcota</taxon>
        <taxon>Myxococcia</taxon>
        <taxon>Myxococcales</taxon>
        <taxon>Cystobacterineae</taxon>
        <taxon>Myxococcaceae</taxon>
        <taxon>Pyxidicoccus</taxon>
    </lineage>
</organism>
<reference evidence="2 3" key="1">
    <citation type="submission" date="2020-04" db="EMBL/GenBank/DDBJ databases">
        <title>Draft genome of Pyxidicoccus fallax type strain.</title>
        <authorList>
            <person name="Whitworth D.E."/>
        </authorList>
    </citation>
    <scope>NUCLEOTIDE SEQUENCE [LARGE SCALE GENOMIC DNA]</scope>
    <source>
        <strain evidence="2 3">DSM 14698</strain>
    </source>
</reference>
<evidence type="ECO:0000313" key="2">
    <source>
        <dbReference type="EMBL" id="NMO18178.1"/>
    </source>
</evidence>
<feature type="compositionally biased region" description="Basic and acidic residues" evidence="1">
    <location>
        <begin position="194"/>
        <end position="212"/>
    </location>
</feature>
<protein>
    <submittedName>
        <fullName evidence="2">Uncharacterized protein</fullName>
    </submittedName>
</protein>
<evidence type="ECO:0000313" key="3">
    <source>
        <dbReference type="Proteomes" id="UP000518300"/>
    </source>
</evidence>
<dbReference type="AlphaFoldDB" id="A0A848LKD8"/>
<evidence type="ECO:0000256" key="1">
    <source>
        <dbReference type="SAM" id="MobiDB-lite"/>
    </source>
</evidence>
<dbReference type="Proteomes" id="UP000518300">
    <property type="component" value="Unassembled WGS sequence"/>
</dbReference>
<accession>A0A848LKD8</accession>
<name>A0A848LKD8_9BACT</name>
<feature type="compositionally biased region" description="Basic and acidic residues" evidence="1">
    <location>
        <begin position="26"/>
        <end position="40"/>
    </location>
</feature>
<proteinExistence type="predicted"/>